<dbReference type="GO" id="GO:0006352">
    <property type="term" value="P:DNA-templated transcription initiation"/>
    <property type="evidence" value="ECO:0007669"/>
    <property type="project" value="InterPro"/>
</dbReference>
<dbReference type="Pfam" id="PF04545">
    <property type="entry name" value="Sigma70_r4"/>
    <property type="match status" value="1"/>
</dbReference>
<dbReference type="AlphaFoldDB" id="A0A9D1ISN0"/>
<dbReference type="InterPro" id="IPR007624">
    <property type="entry name" value="RNA_pol_sigma70_r3"/>
</dbReference>
<feature type="domain" description="RNA polymerase sigma-70 region 2" evidence="6">
    <location>
        <begin position="8"/>
        <end position="76"/>
    </location>
</feature>
<feature type="domain" description="RNA polymerase sigma-70 region 3" evidence="5">
    <location>
        <begin position="95"/>
        <end position="137"/>
    </location>
</feature>
<dbReference type="GO" id="GO:0016987">
    <property type="term" value="F:sigma factor activity"/>
    <property type="evidence" value="ECO:0007669"/>
    <property type="project" value="UniProtKB-KW"/>
</dbReference>
<evidence type="ECO:0000256" key="1">
    <source>
        <dbReference type="ARBA" id="ARBA00023015"/>
    </source>
</evidence>
<evidence type="ECO:0000313" key="9">
    <source>
        <dbReference type="Proteomes" id="UP000824082"/>
    </source>
</evidence>
<dbReference type="EMBL" id="DVMX01000039">
    <property type="protein sequence ID" value="HIU41374.1"/>
    <property type="molecule type" value="Genomic_DNA"/>
</dbReference>
<evidence type="ECO:0000256" key="3">
    <source>
        <dbReference type="ARBA" id="ARBA00023125"/>
    </source>
</evidence>
<organism evidence="8 9">
    <name type="scientific">Candidatus Egerieicola faecale</name>
    <dbReference type="NCBI Taxonomy" id="2840774"/>
    <lineage>
        <taxon>Bacteria</taxon>
        <taxon>Bacillati</taxon>
        <taxon>Bacillota</taxon>
        <taxon>Clostridia</taxon>
        <taxon>Eubacteriales</taxon>
        <taxon>Oscillospiraceae</taxon>
        <taxon>Oscillospiraceae incertae sedis</taxon>
        <taxon>Candidatus Egerieicola</taxon>
    </lineage>
</organism>
<dbReference type="NCBIfam" id="TIGR02937">
    <property type="entry name" value="sigma70-ECF"/>
    <property type="match status" value="1"/>
</dbReference>
<dbReference type="InterPro" id="IPR013325">
    <property type="entry name" value="RNA_pol_sigma_r2"/>
</dbReference>
<dbReference type="InterPro" id="IPR007630">
    <property type="entry name" value="RNA_pol_sigma70_r4"/>
</dbReference>
<dbReference type="Pfam" id="PF04539">
    <property type="entry name" value="Sigma70_r3"/>
    <property type="match status" value="1"/>
</dbReference>
<sequence>MDRDYTRFVEENLGLVRLCAGRLAGRGAPYEELMAAGNLGLAKAAKGFDPSLGYRFSTYAVPVILGEMRAVLRQQAPVKAGRKLRQNAGECAAFRERFLAQHGREPTVSQVCQATGLSPEEVVQTLEAFSPALSLTASPEEGGVEPKEDSRQGEVLDKLAVQQMLNRLEAGDRRLIWMRYYENFTQAQTAKALGISQAQVSRREKSVLAKMRRWLE</sequence>
<dbReference type="InterPro" id="IPR007627">
    <property type="entry name" value="RNA_pol_sigma70_r2"/>
</dbReference>
<gene>
    <name evidence="8" type="ORF">IAD19_02340</name>
</gene>
<reference evidence="8" key="2">
    <citation type="journal article" date="2021" name="PeerJ">
        <title>Extensive microbial diversity within the chicken gut microbiome revealed by metagenomics and culture.</title>
        <authorList>
            <person name="Gilroy R."/>
            <person name="Ravi A."/>
            <person name="Getino M."/>
            <person name="Pursley I."/>
            <person name="Horton D.L."/>
            <person name="Alikhan N.F."/>
            <person name="Baker D."/>
            <person name="Gharbi K."/>
            <person name="Hall N."/>
            <person name="Watson M."/>
            <person name="Adriaenssens E.M."/>
            <person name="Foster-Nyarko E."/>
            <person name="Jarju S."/>
            <person name="Secka A."/>
            <person name="Antonio M."/>
            <person name="Oren A."/>
            <person name="Chaudhuri R.R."/>
            <person name="La Ragione R."/>
            <person name="Hildebrand F."/>
            <person name="Pallen M.J."/>
        </authorList>
    </citation>
    <scope>NUCLEOTIDE SEQUENCE</scope>
    <source>
        <strain evidence="8">4509</strain>
    </source>
</reference>
<evidence type="ECO:0000256" key="4">
    <source>
        <dbReference type="ARBA" id="ARBA00023163"/>
    </source>
</evidence>
<comment type="caution">
    <text evidence="8">The sequence shown here is derived from an EMBL/GenBank/DDBJ whole genome shotgun (WGS) entry which is preliminary data.</text>
</comment>
<dbReference type="Gene3D" id="1.20.120.1810">
    <property type="match status" value="1"/>
</dbReference>
<evidence type="ECO:0000259" key="5">
    <source>
        <dbReference type="Pfam" id="PF04539"/>
    </source>
</evidence>
<feature type="domain" description="RNA polymerase sigma-70 region 4" evidence="7">
    <location>
        <begin position="165"/>
        <end position="212"/>
    </location>
</feature>
<dbReference type="InterPro" id="IPR013324">
    <property type="entry name" value="RNA_pol_sigma_r3/r4-like"/>
</dbReference>
<dbReference type="CDD" id="cd06171">
    <property type="entry name" value="Sigma70_r4"/>
    <property type="match status" value="1"/>
</dbReference>
<keyword evidence="4" id="KW-0804">Transcription</keyword>
<dbReference type="Proteomes" id="UP000824082">
    <property type="component" value="Unassembled WGS sequence"/>
</dbReference>
<evidence type="ECO:0000259" key="7">
    <source>
        <dbReference type="Pfam" id="PF04545"/>
    </source>
</evidence>
<dbReference type="Gene3D" id="1.10.10.10">
    <property type="entry name" value="Winged helix-like DNA-binding domain superfamily/Winged helix DNA-binding domain"/>
    <property type="match status" value="2"/>
</dbReference>
<dbReference type="GO" id="GO:0003677">
    <property type="term" value="F:DNA binding"/>
    <property type="evidence" value="ECO:0007669"/>
    <property type="project" value="UniProtKB-KW"/>
</dbReference>
<keyword evidence="3" id="KW-0238">DNA-binding</keyword>
<dbReference type="SUPFAM" id="SSF88659">
    <property type="entry name" value="Sigma3 and sigma4 domains of RNA polymerase sigma factors"/>
    <property type="match status" value="2"/>
</dbReference>
<dbReference type="InterPro" id="IPR000943">
    <property type="entry name" value="RNA_pol_sigma70"/>
</dbReference>
<dbReference type="InterPro" id="IPR014284">
    <property type="entry name" value="RNA_pol_sigma-70_dom"/>
</dbReference>
<keyword evidence="1" id="KW-0805">Transcription regulation</keyword>
<dbReference type="Pfam" id="PF04542">
    <property type="entry name" value="Sigma70_r2"/>
    <property type="match status" value="1"/>
</dbReference>
<keyword evidence="2" id="KW-0731">Sigma factor</keyword>
<proteinExistence type="predicted"/>
<dbReference type="InterPro" id="IPR036388">
    <property type="entry name" value="WH-like_DNA-bd_sf"/>
</dbReference>
<evidence type="ECO:0000313" key="8">
    <source>
        <dbReference type="EMBL" id="HIU41374.1"/>
    </source>
</evidence>
<evidence type="ECO:0000256" key="2">
    <source>
        <dbReference type="ARBA" id="ARBA00023082"/>
    </source>
</evidence>
<dbReference type="PRINTS" id="PR00046">
    <property type="entry name" value="SIGMA70FCT"/>
</dbReference>
<dbReference type="PANTHER" id="PTHR30385:SF4">
    <property type="entry name" value="RNA POLYMERASE SIGMA-E FACTOR"/>
    <property type="match status" value="1"/>
</dbReference>
<protein>
    <submittedName>
        <fullName evidence="8">Sigma-70 family RNA polymerase sigma factor</fullName>
    </submittedName>
</protein>
<name>A0A9D1ISN0_9FIRM</name>
<accession>A0A9D1ISN0</accession>
<evidence type="ECO:0000259" key="6">
    <source>
        <dbReference type="Pfam" id="PF04542"/>
    </source>
</evidence>
<dbReference type="SUPFAM" id="SSF88946">
    <property type="entry name" value="Sigma2 domain of RNA polymerase sigma factors"/>
    <property type="match status" value="1"/>
</dbReference>
<reference evidence="8" key="1">
    <citation type="submission" date="2020-10" db="EMBL/GenBank/DDBJ databases">
        <authorList>
            <person name="Gilroy R."/>
        </authorList>
    </citation>
    <scope>NUCLEOTIDE SEQUENCE</scope>
    <source>
        <strain evidence="8">4509</strain>
    </source>
</reference>
<dbReference type="PANTHER" id="PTHR30385">
    <property type="entry name" value="SIGMA FACTOR F FLAGELLAR"/>
    <property type="match status" value="1"/>
</dbReference>